<keyword evidence="2" id="KW-1185">Reference proteome</keyword>
<gene>
    <name evidence="1" type="ORF">NE237_005729</name>
</gene>
<dbReference type="AlphaFoldDB" id="A0A9Q0QUS3"/>
<evidence type="ECO:0000313" key="2">
    <source>
        <dbReference type="Proteomes" id="UP001141806"/>
    </source>
</evidence>
<proteinExistence type="predicted"/>
<dbReference type="EMBL" id="JAMYWD010000004">
    <property type="protein sequence ID" value="KAJ4972555.1"/>
    <property type="molecule type" value="Genomic_DNA"/>
</dbReference>
<dbReference type="Proteomes" id="UP001141806">
    <property type="component" value="Unassembled WGS sequence"/>
</dbReference>
<sequence length="153" mass="17427">MDDSKVRAIEEWGVPTKTDNIAISYFQTQEKLSPNQARWQDFLTKFDFTFEYKPGSEPAQTKDEIGPDLLVLVHYSIHDSLNKVGSRSPFEVPSVTKLFGEAFDGLQLHEEETCKYNPQWVNLGRGGVGWHIPRSPILCTEKGRAVRIERLCA</sequence>
<dbReference type="OrthoDB" id="3042917at2759"/>
<accession>A0A9Q0QUS3</accession>
<evidence type="ECO:0000313" key="1">
    <source>
        <dbReference type="EMBL" id="KAJ4972555.1"/>
    </source>
</evidence>
<reference evidence="1" key="1">
    <citation type="journal article" date="2023" name="Plant J.">
        <title>The genome of the king protea, Protea cynaroides.</title>
        <authorList>
            <person name="Chang J."/>
            <person name="Duong T.A."/>
            <person name="Schoeman C."/>
            <person name="Ma X."/>
            <person name="Roodt D."/>
            <person name="Barker N."/>
            <person name="Li Z."/>
            <person name="Van de Peer Y."/>
            <person name="Mizrachi E."/>
        </authorList>
    </citation>
    <scope>NUCLEOTIDE SEQUENCE</scope>
    <source>
        <tissue evidence="1">Young leaves</tissue>
    </source>
</reference>
<name>A0A9Q0QUS3_9MAGN</name>
<protein>
    <submittedName>
        <fullName evidence="1">Uncharacterized protein</fullName>
    </submittedName>
</protein>
<organism evidence="1 2">
    <name type="scientific">Protea cynaroides</name>
    <dbReference type="NCBI Taxonomy" id="273540"/>
    <lineage>
        <taxon>Eukaryota</taxon>
        <taxon>Viridiplantae</taxon>
        <taxon>Streptophyta</taxon>
        <taxon>Embryophyta</taxon>
        <taxon>Tracheophyta</taxon>
        <taxon>Spermatophyta</taxon>
        <taxon>Magnoliopsida</taxon>
        <taxon>Proteales</taxon>
        <taxon>Proteaceae</taxon>
        <taxon>Protea</taxon>
    </lineage>
</organism>
<comment type="caution">
    <text evidence="1">The sequence shown here is derived from an EMBL/GenBank/DDBJ whole genome shotgun (WGS) entry which is preliminary data.</text>
</comment>